<evidence type="ECO:0008006" key="4">
    <source>
        <dbReference type="Google" id="ProtNLM"/>
    </source>
</evidence>
<dbReference type="RefSeq" id="WP_133322061.1">
    <property type="nucleotide sequence ID" value="NZ_SMTF01000008.1"/>
</dbReference>
<name>A0A4R5TLF1_9GAMM</name>
<dbReference type="Proteomes" id="UP000294796">
    <property type="component" value="Unassembled WGS sequence"/>
</dbReference>
<keyword evidence="3" id="KW-1185">Reference proteome</keyword>
<dbReference type="OrthoDB" id="6059159at2"/>
<dbReference type="AlphaFoldDB" id="A0A4R5TLF1"/>
<organism evidence="2 3">
    <name type="scientific">Luteimonas aestuarii</name>
    <dbReference type="NCBI Taxonomy" id="453837"/>
    <lineage>
        <taxon>Bacteria</taxon>
        <taxon>Pseudomonadati</taxon>
        <taxon>Pseudomonadota</taxon>
        <taxon>Gammaproteobacteria</taxon>
        <taxon>Lysobacterales</taxon>
        <taxon>Lysobacteraceae</taxon>
        <taxon>Luteimonas</taxon>
    </lineage>
</organism>
<evidence type="ECO:0000313" key="3">
    <source>
        <dbReference type="Proteomes" id="UP000294796"/>
    </source>
</evidence>
<comment type="caution">
    <text evidence="2">The sequence shown here is derived from an EMBL/GenBank/DDBJ whole genome shotgun (WGS) entry which is preliminary data.</text>
</comment>
<accession>A0A4R5TLF1</accession>
<dbReference type="EMBL" id="SMTF01000008">
    <property type="protein sequence ID" value="TDK23366.1"/>
    <property type="molecule type" value="Genomic_DNA"/>
</dbReference>
<feature type="region of interest" description="Disordered" evidence="1">
    <location>
        <begin position="1"/>
        <end position="89"/>
    </location>
</feature>
<sequence>MAQAQQVYKCAGKDGASSSQSHPCEGSASKTWDASERYVWPADQARIDRQRNGDIMAWQQRSRRTQPPIDAGPAGPAESRQRRARCDGARRERDAYFERRGLRRTHDELRRWDDHVQDRCK</sequence>
<reference evidence="2 3" key="1">
    <citation type="submission" date="2019-03" db="EMBL/GenBank/DDBJ databases">
        <title>Luteimonas zhaokaii sp.nov., isolated from the rectal contents of Plateau pika in Yushu, Qinghai Province, China.</title>
        <authorList>
            <person name="Zhang G."/>
        </authorList>
    </citation>
    <scope>NUCLEOTIDE SEQUENCE [LARGE SCALE GENOMIC DNA]</scope>
    <source>
        <strain evidence="2 3">B9</strain>
    </source>
</reference>
<gene>
    <name evidence="2" type="ORF">E2F46_10610</name>
</gene>
<evidence type="ECO:0000256" key="1">
    <source>
        <dbReference type="SAM" id="MobiDB-lite"/>
    </source>
</evidence>
<protein>
    <recommendedName>
        <fullName evidence="4">DUF4124 domain-containing protein</fullName>
    </recommendedName>
</protein>
<feature type="compositionally biased region" description="Basic and acidic residues" evidence="1">
    <location>
        <begin position="79"/>
        <end position="89"/>
    </location>
</feature>
<proteinExistence type="predicted"/>
<evidence type="ECO:0000313" key="2">
    <source>
        <dbReference type="EMBL" id="TDK23366.1"/>
    </source>
</evidence>
<feature type="compositionally biased region" description="Polar residues" evidence="1">
    <location>
        <begin position="16"/>
        <end position="32"/>
    </location>
</feature>